<dbReference type="EC" id="3.1.4.52" evidence="1"/>
<dbReference type="PROSITE" id="PS50112">
    <property type="entry name" value="PAS"/>
    <property type="match status" value="2"/>
</dbReference>
<evidence type="ECO:0000259" key="6">
    <source>
        <dbReference type="PROSITE" id="PS50113"/>
    </source>
</evidence>
<dbReference type="PANTHER" id="PTHR44757:SF2">
    <property type="entry name" value="BIOFILM ARCHITECTURE MAINTENANCE PROTEIN MBAA"/>
    <property type="match status" value="1"/>
</dbReference>
<dbReference type="SMART" id="SM00267">
    <property type="entry name" value="GGDEF"/>
    <property type="match status" value="1"/>
</dbReference>
<evidence type="ECO:0000259" key="7">
    <source>
        <dbReference type="PROSITE" id="PS50883"/>
    </source>
</evidence>
<evidence type="ECO:0000313" key="10">
    <source>
        <dbReference type="Proteomes" id="UP000196573"/>
    </source>
</evidence>
<feature type="domain" description="PAS" evidence="5">
    <location>
        <begin position="308"/>
        <end position="353"/>
    </location>
</feature>
<organism evidence="9 10">
    <name type="scientific">Parendozoicomonas haliclonae</name>
    <dbReference type="NCBI Taxonomy" id="1960125"/>
    <lineage>
        <taxon>Bacteria</taxon>
        <taxon>Pseudomonadati</taxon>
        <taxon>Pseudomonadota</taxon>
        <taxon>Gammaproteobacteria</taxon>
        <taxon>Oceanospirillales</taxon>
        <taxon>Endozoicomonadaceae</taxon>
        <taxon>Parendozoicomonas</taxon>
    </lineage>
</organism>
<dbReference type="EMBL" id="FWPT01000004">
    <property type="protein sequence ID" value="SMA46729.1"/>
    <property type="molecule type" value="Genomic_DNA"/>
</dbReference>
<dbReference type="Gene3D" id="3.30.450.20">
    <property type="entry name" value="PAS domain"/>
    <property type="match status" value="2"/>
</dbReference>
<dbReference type="InterPro" id="IPR001610">
    <property type="entry name" value="PAC"/>
</dbReference>
<dbReference type="InterPro" id="IPR013767">
    <property type="entry name" value="PAS_fold"/>
</dbReference>
<name>A0A1X7AK53_9GAMM</name>
<dbReference type="CDD" id="cd01949">
    <property type="entry name" value="GGDEF"/>
    <property type="match status" value="1"/>
</dbReference>
<dbReference type="Pfam" id="PF00563">
    <property type="entry name" value="EAL"/>
    <property type="match status" value="1"/>
</dbReference>
<feature type="coiled-coil region" evidence="3">
    <location>
        <begin position="219"/>
        <end position="292"/>
    </location>
</feature>
<dbReference type="FunFam" id="3.20.20.450:FF:000001">
    <property type="entry name" value="Cyclic di-GMP phosphodiesterase yahA"/>
    <property type="match status" value="1"/>
</dbReference>
<dbReference type="InterPro" id="IPR035965">
    <property type="entry name" value="PAS-like_dom_sf"/>
</dbReference>
<feature type="transmembrane region" description="Helical" evidence="4">
    <location>
        <begin position="134"/>
        <end position="154"/>
    </location>
</feature>
<evidence type="ECO:0000256" key="4">
    <source>
        <dbReference type="SAM" id="Phobius"/>
    </source>
</evidence>
<feature type="domain" description="PAS" evidence="5">
    <location>
        <begin position="407"/>
        <end position="477"/>
    </location>
</feature>
<dbReference type="InterPro" id="IPR000014">
    <property type="entry name" value="PAS"/>
</dbReference>
<dbReference type="NCBIfam" id="TIGR00229">
    <property type="entry name" value="sensory_box"/>
    <property type="match status" value="2"/>
</dbReference>
<dbReference type="InterPro" id="IPR000160">
    <property type="entry name" value="GGDEF_dom"/>
</dbReference>
<dbReference type="InterPro" id="IPR001633">
    <property type="entry name" value="EAL_dom"/>
</dbReference>
<dbReference type="OrthoDB" id="9787514at2"/>
<dbReference type="InterPro" id="IPR029787">
    <property type="entry name" value="Nucleotide_cyclase"/>
</dbReference>
<feature type="transmembrane region" description="Helical" evidence="4">
    <location>
        <begin position="184"/>
        <end position="205"/>
    </location>
</feature>
<gene>
    <name evidence="9" type="primary">gmr_1</name>
    <name evidence="9" type="ORF">EHSB41UT_02247</name>
</gene>
<feature type="domain" description="EAL" evidence="7">
    <location>
        <begin position="705"/>
        <end position="958"/>
    </location>
</feature>
<dbReference type="Pfam" id="PF08447">
    <property type="entry name" value="PAS_3"/>
    <property type="match status" value="1"/>
</dbReference>
<dbReference type="InterPro" id="IPR035919">
    <property type="entry name" value="EAL_sf"/>
</dbReference>
<dbReference type="Pfam" id="PF00989">
    <property type="entry name" value="PAS"/>
    <property type="match status" value="1"/>
</dbReference>
<dbReference type="Pfam" id="PF00990">
    <property type="entry name" value="GGDEF"/>
    <property type="match status" value="1"/>
</dbReference>
<sequence>MNQATDTLSVSEPTKVTSSDLNEDGALGTLIRTEQLRLLHKGSLRLFIIVLLCSTVFFGLFWDDALLTAALLYVVGFGAFGGVRILLSKTFLQSEISLPKRQKLWLRMFNFSNLAGGLLLAGSTYAFFSISEPWHVVTIFTVMMIAVFSCAIFYSTYLPAFFFFSTPLVLGMSIWLWSTGSTALQGWAIAGPILLLAVSYPAYFIHQMSLSALSRQLMNRSLSQRLSNENRKTEAARQELEDARLNLEKIVANRTRELTLTNDRLSEEIGQREKASEALQESEQRLTRVLSASRLGFWDWNMESEQIYHSRFEELFGYNIEQLDGFKGHLEHMIHTDDVTKVRRAIKSHLRGKTEQYIARYRIRHALGHWVWVEDRGQVVEWDHRKRAVRMLGTRRDISLEMKYEQEAQLAVTVFENTSDGIFVLDKKFRFMTVNQAMRDLTGYKDKDIIGKSTLELHPNHGRERYFSMLQELSESGHAESELVDYKKNGQPFPIWLQIKAVKDKAGKILHYVGLFRDLTQHKETQERLQYLSNYDPLTGLTNRTLLQSRLHDALIQAEQDHSDVALVMIDLDRFRQINDTLGHSTGDELLKQVSRRLLRHTARMNTTARLGSDEFALVIDNWTEPEILEELSKEIISTLSTPYVIGDHELLVGVSIGISRYPENAREMQSLISQADLAMNQAKTLGGNTVQLFNSSLSTTSKERLALESSLRQAISGDQLEVYYQPKMSLNEESITTAEALIRWNHPEQGLIMPGSFIGIAEETGLINEIGDFVLEEACRQTSSWLSRGWEIRISVNVAAGQLRRGNLADQISELLDKHNIPAHLLELEITESQVMEDIDQAIELLSRIRDLGVTLSIDDFGTGYSSLSYLKRLPVNSLKIDRSFISHIDQNDNDSAITKAIIAMAHSLDLTVIAEGVETQDHIQFLSQHDCDEVQGYFISRPLPVSEFNEFIETKLKAG</sequence>
<keyword evidence="10" id="KW-1185">Reference proteome</keyword>
<dbReference type="GO" id="GO:0071111">
    <property type="term" value="F:cyclic-guanylate-specific phosphodiesterase activity"/>
    <property type="evidence" value="ECO:0007669"/>
    <property type="project" value="UniProtKB-EC"/>
</dbReference>
<dbReference type="Gene3D" id="3.20.20.450">
    <property type="entry name" value="EAL domain"/>
    <property type="match status" value="1"/>
</dbReference>
<dbReference type="CDD" id="cd00130">
    <property type="entry name" value="PAS"/>
    <property type="match status" value="2"/>
</dbReference>
<dbReference type="InterPro" id="IPR013655">
    <property type="entry name" value="PAS_fold_3"/>
</dbReference>
<feature type="domain" description="GGDEF" evidence="8">
    <location>
        <begin position="563"/>
        <end position="696"/>
    </location>
</feature>
<dbReference type="SUPFAM" id="SSF55073">
    <property type="entry name" value="Nucleotide cyclase"/>
    <property type="match status" value="1"/>
</dbReference>
<dbReference type="InterPro" id="IPR000700">
    <property type="entry name" value="PAS-assoc_C"/>
</dbReference>
<proteinExistence type="predicted"/>
<evidence type="ECO:0000256" key="1">
    <source>
        <dbReference type="ARBA" id="ARBA00012282"/>
    </source>
</evidence>
<dbReference type="GO" id="GO:0006355">
    <property type="term" value="P:regulation of DNA-templated transcription"/>
    <property type="evidence" value="ECO:0007669"/>
    <property type="project" value="InterPro"/>
</dbReference>
<feature type="transmembrane region" description="Helical" evidence="4">
    <location>
        <begin position="108"/>
        <end position="128"/>
    </location>
</feature>
<dbReference type="SMART" id="SM00086">
    <property type="entry name" value="PAC"/>
    <property type="match status" value="2"/>
</dbReference>
<dbReference type="AlphaFoldDB" id="A0A1X7AK53"/>
<dbReference type="InterPro" id="IPR052155">
    <property type="entry name" value="Biofilm_reg_signaling"/>
</dbReference>
<dbReference type="Proteomes" id="UP000196573">
    <property type="component" value="Unassembled WGS sequence"/>
</dbReference>
<dbReference type="SUPFAM" id="SSF141868">
    <property type="entry name" value="EAL domain-like"/>
    <property type="match status" value="1"/>
</dbReference>
<accession>A0A1X7AK53</accession>
<dbReference type="Gene3D" id="3.30.70.270">
    <property type="match status" value="1"/>
</dbReference>
<feature type="transmembrane region" description="Helical" evidence="4">
    <location>
        <begin position="68"/>
        <end position="87"/>
    </location>
</feature>
<evidence type="ECO:0000313" key="9">
    <source>
        <dbReference type="EMBL" id="SMA46729.1"/>
    </source>
</evidence>
<keyword evidence="9" id="KW-0378">Hydrolase</keyword>
<evidence type="ECO:0000259" key="8">
    <source>
        <dbReference type="PROSITE" id="PS50887"/>
    </source>
</evidence>
<reference evidence="9 10" key="1">
    <citation type="submission" date="2017-03" db="EMBL/GenBank/DDBJ databases">
        <authorList>
            <person name="Afonso C.L."/>
            <person name="Miller P.J."/>
            <person name="Scott M.A."/>
            <person name="Spackman E."/>
            <person name="Goraichik I."/>
            <person name="Dimitrov K.M."/>
            <person name="Suarez D.L."/>
            <person name="Swayne D.E."/>
        </authorList>
    </citation>
    <scope>NUCLEOTIDE SEQUENCE [LARGE SCALE GENOMIC DNA]</scope>
    <source>
        <strain evidence="9">SB41UT1</strain>
    </source>
</reference>
<dbReference type="CDD" id="cd01948">
    <property type="entry name" value="EAL"/>
    <property type="match status" value="1"/>
</dbReference>
<feature type="transmembrane region" description="Helical" evidence="4">
    <location>
        <begin position="44"/>
        <end position="62"/>
    </location>
</feature>
<dbReference type="SUPFAM" id="SSF55785">
    <property type="entry name" value="PYP-like sensor domain (PAS domain)"/>
    <property type="match status" value="2"/>
</dbReference>
<evidence type="ECO:0000256" key="3">
    <source>
        <dbReference type="SAM" id="Coils"/>
    </source>
</evidence>
<dbReference type="PANTHER" id="PTHR44757">
    <property type="entry name" value="DIGUANYLATE CYCLASE DGCP"/>
    <property type="match status" value="1"/>
</dbReference>
<dbReference type="SMART" id="SM00091">
    <property type="entry name" value="PAS"/>
    <property type="match status" value="2"/>
</dbReference>
<evidence type="ECO:0000259" key="5">
    <source>
        <dbReference type="PROSITE" id="PS50112"/>
    </source>
</evidence>
<dbReference type="PROSITE" id="PS50883">
    <property type="entry name" value="EAL"/>
    <property type="match status" value="1"/>
</dbReference>
<feature type="domain" description="PAC" evidence="6">
    <location>
        <begin position="477"/>
        <end position="531"/>
    </location>
</feature>
<keyword evidence="4" id="KW-0472">Membrane</keyword>
<dbReference type="RefSeq" id="WP_087109822.1">
    <property type="nucleotide sequence ID" value="NZ_CBCSCN010000002.1"/>
</dbReference>
<keyword evidence="4" id="KW-1133">Transmembrane helix</keyword>
<keyword evidence="3" id="KW-0175">Coiled coil</keyword>
<dbReference type="PROSITE" id="PS50887">
    <property type="entry name" value="GGDEF"/>
    <property type="match status" value="1"/>
</dbReference>
<keyword evidence="4" id="KW-0812">Transmembrane</keyword>
<protein>
    <recommendedName>
        <fullName evidence="1">cyclic-guanylate-specific phosphodiesterase</fullName>
        <ecNumber evidence="1">3.1.4.52</ecNumber>
    </recommendedName>
</protein>
<dbReference type="SMART" id="SM00052">
    <property type="entry name" value="EAL"/>
    <property type="match status" value="1"/>
</dbReference>
<keyword evidence="2" id="KW-0973">c-di-GMP</keyword>
<dbReference type="NCBIfam" id="TIGR00254">
    <property type="entry name" value="GGDEF"/>
    <property type="match status" value="1"/>
</dbReference>
<dbReference type="InterPro" id="IPR043128">
    <property type="entry name" value="Rev_trsase/Diguanyl_cyclase"/>
</dbReference>
<evidence type="ECO:0000256" key="2">
    <source>
        <dbReference type="ARBA" id="ARBA00022636"/>
    </source>
</evidence>
<dbReference type="PROSITE" id="PS50113">
    <property type="entry name" value="PAC"/>
    <property type="match status" value="1"/>
</dbReference>